<keyword evidence="1" id="KW-0812">Transmembrane</keyword>
<sequence>MYIKRTPVLYRSTHHYTSHSISFSLTKKVPKLFPRNRYIMFSAVILALISVASAQFVSNYPSTYGSVNPIVSQNLVPHVNHNYQ</sequence>
<dbReference type="EMBL" id="OC930546">
    <property type="protein sequence ID" value="CAD7658741.1"/>
    <property type="molecule type" value="Genomic_DNA"/>
</dbReference>
<keyword evidence="1" id="KW-0472">Membrane</keyword>
<feature type="non-terminal residue" evidence="2">
    <location>
        <position position="1"/>
    </location>
</feature>
<gene>
    <name evidence="2" type="ORF">ONB1V03_LOCUS15361</name>
</gene>
<keyword evidence="1" id="KW-1133">Transmembrane helix</keyword>
<evidence type="ECO:0000313" key="2">
    <source>
        <dbReference type="EMBL" id="CAD7658741.1"/>
    </source>
</evidence>
<dbReference type="Proteomes" id="UP000728032">
    <property type="component" value="Unassembled WGS sequence"/>
</dbReference>
<proteinExistence type="predicted"/>
<feature type="transmembrane region" description="Helical" evidence="1">
    <location>
        <begin position="38"/>
        <end position="57"/>
    </location>
</feature>
<organism evidence="2">
    <name type="scientific">Oppiella nova</name>
    <dbReference type="NCBI Taxonomy" id="334625"/>
    <lineage>
        <taxon>Eukaryota</taxon>
        <taxon>Metazoa</taxon>
        <taxon>Ecdysozoa</taxon>
        <taxon>Arthropoda</taxon>
        <taxon>Chelicerata</taxon>
        <taxon>Arachnida</taxon>
        <taxon>Acari</taxon>
        <taxon>Acariformes</taxon>
        <taxon>Sarcoptiformes</taxon>
        <taxon>Oribatida</taxon>
        <taxon>Brachypylina</taxon>
        <taxon>Oppioidea</taxon>
        <taxon>Oppiidae</taxon>
        <taxon>Oppiella</taxon>
    </lineage>
</organism>
<keyword evidence="3" id="KW-1185">Reference proteome</keyword>
<evidence type="ECO:0000256" key="1">
    <source>
        <dbReference type="SAM" id="Phobius"/>
    </source>
</evidence>
<reference evidence="2" key="1">
    <citation type="submission" date="2020-11" db="EMBL/GenBank/DDBJ databases">
        <authorList>
            <person name="Tran Van P."/>
        </authorList>
    </citation>
    <scope>NUCLEOTIDE SEQUENCE</scope>
</reference>
<protein>
    <submittedName>
        <fullName evidence="2">Uncharacterized protein</fullName>
    </submittedName>
</protein>
<dbReference type="AlphaFoldDB" id="A0A7R9QUE4"/>
<evidence type="ECO:0000313" key="3">
    <source>
        <dbReference type="Proteomes" id="UP000728032"/>
    </source>
</evidence>
<accession>A0A7R9QUE4</accession>
<dbReference type="EMBL" id="CAJPVJ010015721">
    <property type="protein sequence ID" value="CAG2175927.1"/>
    <property type="molecule type" value="Genomic_DNA"/>
</dbReference>
<name>A0A7R9QUE4_9ACAR</name>